<organism evidence="2 3">
    <name type="scientific">Puccinia graminis f. sp. tritici</name>
    <dbReference type="NCBI Taxonomy" id="56615"/>
    <lineage>
        <taxon>Eukaryota</taxon>
        <taxon>Fungi</taxon>
        <taxon>Dikarya</taxon>
        <taxon>Basidiomycota</taxon>
        <taxon>Pucciniomycotina</taxon>
        <taxon>Pucciniomycetes</taxon>
        <taxon>Pucciniales</taxon>
        <taxon>Pucciniaceae</taxon>
        <taxon>Puccinia</taxon>
    </lineage>
</organism>
<evidence type="ECO:0000313" key="3">
    <source>
        <dbReference type="Proteomes" id="UP000324748"/>
    </source>
</evidence>
<protein>
    <submittedName>
        <fullName evidence="2">Uncharacterized protein</fullName>
    </submittedName>
</protein>
<reference evidence="2 3" key="1">
    <citation type="submission" date="2019-05" db="EMBL/GenBank/DDBJ databases">
        <title>Emergence of the Ug99 lineage of the wheat stem rust pathogen through somatic hybridization.</title>
        <authorList>
            <person name="Li F."/>
            <person name="Upadhyaya N.M."/>
            <person name="Sperschneider J."/>
            <person name="Matny O."/>
            <person name="Nguyen-Phuc H."/>
            <person name="Mago R."/>
            <person name="Raley C."/>
            <person name="Miller M.E."/>
            <person name="Silverstein K.A.T."/>
            <person name="Henningsen E."/>
            <person name="Hirsch C.D."/>
            <person name="Visser B."/>
            <person name="Pretorius Z.A."/>
            <person name="Steffenson B.J."/>
            <person name="Schwessinger B."/>
            <person name="Dodds P.N."/>
            <person name="Figueroa M."/>
        </authorList>
    </citation>
    <scope>NUCLEOTIDE SEQUENCE [LARGE SCALE GENOMIC DNA]</scope>
    <source>
        <strain evidence="2">21-0</strain>
    </source>
</reference>
<keyword evidence="3" id="KW-1185">Reference proteome</keyword>
<evidence type="ECO:0000313" key="2">
    <source>
        <dbReference type="EMBL" id="KAA1079446.1"/>
    </source>
</evidence>
<dbReference type="EMBL" id="VSWC01000132">
    <property type="protein sequence ID" value="KAA1079446.1"/>
    <property type="molecule type" value="Genomic_DNA"/>
</dbReference>
<feature type="compositionally biased region" description="Basic and acidic residues" evidence="1">
    <location>
        <begin position="7"/>
        <end position="16"/>
    </location>
</feature>
<comment type="caution">
    <text evidence="2">The sequence shown here is derived from an EMBL/GenBank/DDBJ whole genome shotgun (WGS) entry which is preliminary data.</text>
</comment>
<accession>A0A5B0MTM9</accession>
<gene>
    <name evidence="2" type="ORF">PGT21_011784</name>
</gene>
<dbReference type="Proteomes" id="UP000324748">
    <property type="component" value="Unassembled WGS sequence"/>
</dbReference>
<dbReference type="OrthoDB" id="10055769at2759"/>
<feature type="region of interest" description="Disordered" evidence="1">
    <location>
        <begin position="1"/>
        <end position="23"/>
    </location>
</feature>
<proteinExistence type="predicted"/>
<dbReference type="AlphaFoldDB" id="A0A5B0MTM9"/>
<evidence type="ECO:0000256" key="1">
    <source>
        <dbReference type="SAM" id="MobiDB-lite"/>
    </source>
</evidence>
<sequence length="68" mass="7760">MSTVIDQIKHEMKSEDNPTDESPIQRLIRSGDVRFAIDLSLSETGWRSKMTNARLATSLRTYGSDCWI</sequence>
<name>A0A5B0MTM9_PUCGR</name>